<evidence type="ECO:0008006" key="5">
    <source>
        <dbReference type="Google" id="ProtNLM"/>
    </source>
</evidence>
<feature type="signal peptide" evidence="2">
    <location>
        <begin position="1"/>
        <end position="24"/>
    </location>
</feature>
<evidence type="ECO:0000256" key="2">
    <source>
        <dbReference type="SAM" id="SignalP"/>
    </source>
</evidence>
<dbReference type="RefSeq" id="WP_196201960.1">
    <property type="nucleotide sequence ID" value="NZ_JADPUN010000153.1"/>
</dbReference>
<reference evidence="3 4" key="1">
    <citation type="submission" date="2020-11" db="EMBL/GenBank/DDBJ databases">
        <title>A novel isolate from a Black sea contaminated sediment with potential to produce alkanes: Plantactinospora alkalitolerans sp. nov.</title>
        <authorList>
            <person name="Carro L."/>
            <person name="Veyisoglu A."/>
            <person name="Guven K."/>
            <person name="Schumann P."/>
            <person name="Klenk H.-P."/>
            <person name="Sahin N."/>
        </authorList>
    </citation>
    <scope>NUCLEOTIDE SEQUENCE [LARGE SCALE GENOMIC DNA]</scope>
    <source>
        <strain evidence="3 4">S1510</strain>
    </source>
</reference>
<proteinExistence type="predicted"/>
<sequence length="159" mass="16930">MKISRLAKASMVAVAALSLLGCSAADNETPKTDQEQEDAQFLKYVKCLQDNGVEASYSQGSDGRGHFDVDSGPGDPKFKAARQACAEYVPQEMKKTASPSELDALIKVAACMRKQGIAVEDPTIDDPALHIGGAEGDSRKIEEIRASCQKETLIPSPSS</sequence>
<protein>
    <recommendedName>
        <fullName evidence="5">Lipoprotein</fullName>
    </recommendedName>
</protein>
<evidence type="ECO:0000313" key="3">
    <source>
        <dbReference type="EMBL" id="MBF9130383.1"/>
    </source>
</evidence>
<accession>A0ABS0GVZ4</accession>
<dbReference type="PROSITE" id="PS51257">
    <property type="entry name" value="PROKAR_LIPOPROTEIN"/>
    <property type="match status" value="1"/>
</dbReference>
<comment type="caution">
    <text evidence="3">The sequence shown here is derived from an EMBL/GenBank/DDBJ whole genome shotgun (WGS) entry which is preliminary data.</text>
</comment>
<dbReference type="EMBL" id="JADPUN010000153">
    <property type="protein sequence ID" value="MBF9130383.1"/>
    <property type="molecule type" value="Genomic_DNA"/>
</dbReference>
<keyword evidence="4" id="KW-1185">Reference proteome</keyword>
<feature type="region of interest" description="Disordered" evidence="1">
    <location>
        <begin position="56"/>
        <end position="76"/>
    </location>
</feature>
<keyword evidence="2" id="KW-0732">Signal</keyword>
<evidence type="ECO:0000313" key="4">
    <source>
        <dbReference type="Proteomes" id="UP000638560"/>
    </source>
</evidence>
<dbReference type="Proteomes" id="UP000638560">
    <property type="component" value="Unassembled WGS sequence"/>
</dbReference>
<organism evidence="3 4">
    <name type="scientific">Plantactinospora alkalitolerans</name>
    <dbReference type="NCBI Taxonomy" id="2789879"/>
    <lineage>
        <taxon>Bacteria</taxon>
        <taxon>Bacillati</taxon>
        <taxon>Actinomycetota</taxon>
        <taxon>Actinomycetes</taxon>
        <taxon>Micromonosporales</taxon>
        <taxon>Micromonosporaceae</taxon>
        <taxon>Plantactinospora</taxon>
    </lineage>
</organism>
<feature type="chain" id="PRO_5045441696" description="Lipoprotein" evidence="2">
    <location>
        <begin position="25"/>
        <end position="159"/>
    </location>
</feature>
<name>A0ABS0GVZ4_9ACTN</name>
<gene>
    <name evidence="3" type="ORF">I0C86_15660</name>
</gene>
<evidence type="ECO:0000256" key="1">
    <source>
        <dbReference type="SAM" id="MobiDB-lite"/>
    </source>
</evidence>